<dbReference type="VEuPathDB" id="VectorBase:ACUA002574"/>
<reference evidence="3" key="1">
    <citation type="submission" date="2013-09" db="EMBL/GenBank/DDBJ databases">
        <title>The Genome Sequence of Anopheles culicifacies species A.</title>
        <authorList>
            <consortium name="The Broad Institute Genomics Platform"/>
            <person name="Neafsey D.E."/>
            <person name="Besansky N."/>
            <person name="Howell P."/>
            <person name="Walton C."/>
            <person name="Young S.K."/>
            <person name="Zeng Q."/>
            <person name="Gargeya S."/>
            <person name="Fitzgerald M."/>
            <person name="Haas B."/>
            <person name="Abouelleil A."/>
            <person name="Allen A.W."/>
            <person name="Alvarado L."/>
            <person name="Arachchi H.M."/>
            <person name="Berlin A.M."/>
            <person name="Chapman S.B."/>
            <person name="Gainer-Dewar J."/>
            <person name="Goldberg J."/>
            <person name="Griggs A."/>
            <person name="Gujja S."/>
            <person name="Hansen M."/>
            <person name="Howarth C."/>
            <person name="Imamovic A."/>
            <person name="Ireland A."/>
            <person name="Larimer J."/>
            <person name="McCowan C."/>
            <person name="Murphy C."/>
            <person name="Pearson M."/>
            <person name="Poon T.W."/>
            <person name="Priest M."/>
            <person name="Roberts A."/>
            <person name="Saif S."/>
            <person name="Shea T."/>
            <person name="Sisk P."/>
            <person name="Sykes S."/>
            <person name="Wortman J."/>
            <person name="Nusbaum C."/>
            <person name="Birren B."/>
        </authorList>
    </citation>
    <scope>NUCLEOTIDE SEQUENCE [LARGE SCALE GENOMIC DNA]</scope>
    <source>
        <strain evidence="3">A-37</strain>
    </source>
</reference>
<keyword evidence="1" id="KW-0472">Membrane</keyword>
<sequence length="102" mass="11278">MHTRNALILHHLDNLDRIAMDTHVTDAQIIVGHAVPVIHNPAGWAQLAQAALLTVLPNTIVFVYCFGVVMSTDMLIVTERLEVIIRLLLGLQRIVGRTVPVL</sequence>
<accession>A0A182LUX5</accession>
<dbReference type="EMBL" id="AXCM01000285">
    <property type="status" value="NOT_ANNOTATED_CDS"/>
    <property type="molecule type" value="Genomic_DNA"/>
</dbReference>
<dbReference type="Proteomes" id="UP000075883">
    <property type="component" value="Unassembled WGS sequence"/>
</dbReference>
<organism evidence="2 3">
    <name type="scientific">Anopheles culicifacies</name>
    <dbReference type="NCBI Taxonomy" id="139723"/>
    <lineage>
        <taxon>Eukaryota</taxon>
        <taxon>Metazoa</taxon>
        <taxon>Ecdysozoa</taxon>
        <taxon>Arthropoda</taxon>
        <taxon>Hexapoda</taxon>
        <taxon>Insecta</taxon>
        <taxon>Pterygota</taxon>
        <taxon>Neoptera</taxon>
        <taxon>Endopterygota</taxon>
        <taxon>Diptera</taxon>
        <taxon>Nematocera</taxon>
        <taxon>Culicoidea</taxon>
        <taxon>Culicidae</taxon>
        <taxon>Anophelinae</taxon>
        <taxon>Anopheles</taxon>
        <taxon>culicifacies species complex</taxon>
    </lineage>
</organism>
<evidence type="ECO:0000313" key="2">
    <source>
        <dbReference type="EnsemblMetazoa" id="ACUA002574-PA"/>
    </source>
</evidence>
<keyword evidence="3" id="KW-1185">Reference proteome</keyword>
<protein>
    <submittedName>
        <fullName evidence="2">Uncharacterized protein</fullName>
    </submittedName>
</protein>
<evidence type="ECO:0000313" key="3">
    <source>
        <dbReference type="Proteomes" id="UP000075883"/>
    </source>
</evidence>
<feature type="transmembrane region" description="Helical" evidence="1">
    <location>
        <begin position="50"/>
        <end position="70"/>
    </location>
</feature>
<reference evidence="2" key="2">
    <citation type="submission" date="2020-05" db="UniProtKB">
        <authorList>
            <consortium name="EnsemblMetazoa"/>
        </authorList>
    </citation>
    <scope>IDENTIFICATION</scope>
    <source>
        <strain evidence="2">A-37</strain>
    </source>
</reference>
<keyword evidence="1" id="KW-0812">Transmembrane</keyword>
<evidence type="ECO:0000256" key="1">
    <source>
        <dbReference type="SAM" id="Phobius"/>
    </source>
</evidence>
<dbReference type="AlphaFoldDB" id="A0A182LUX5"/>
<dbReference type="EnsemblMetazoa" id="ACUA002574-RA">
    <property type="protein sequence ID" value="ACUA002574-PA"/>
    <property type="gene ID" value="ACUA002574"/>
</dbReference>
<keyword evidence="1" id="KW-1133">Transmembrane helix</keyword>
<proteinExistence type="predicted"/>
<name>A0A182LUX5_9DIPT</name>